<gene>
    <name evidence="1" type="ORF">FRX31_012279</name>
</gene>
<sequence length="164" mass="18271">SISNAIVKGTDKEHILVLAARASRVENHDAIDAAMVGMLADPKEGAPEQIIDLCNCKENVRNKVHSVIEKYAERGLRSLAGAIQEMPEKTKESAGGPWQFVGLLHLFDPPRHDIAETIRRDLDLGLNVKMMTCDRLEKDASIVALPVDELFVLQEYFQSIHMKL</sequence>
<comment type="caution">
    <text evidence="1">The sequence shown here is derived from an EMBL/GenBank/DDBJ whole genome shotgun (WGS) entry which is preliminary data.</text>
</comment>
<name>A0A7J6WNV0_THATH</name>
<proteinExistence type="predicted"/>
<dbReference type="GO" id="GO:0000166">
    <property type="term" value="F:nucleotide binding"/>
    <property type="evidence" value="ECO:0007669"/>
    <property type="project" value="InterPro"/>
</dbReference>
<dbReference type="FunFam" id="3.40.1110.10:FF:000191">
    <property type="entry name" value="Membrane H(+)-ATPase1"/>
    <property type="match status" value="1"/>
</dbReference>
<protein>
    <submittedName>
        <fullName evidence="1">Plasma membrane atpase</fullName>
    </submittedName>
</protein>
<dbReference type="PANTHER" id="PTHR42861">
    <property type="entry name" value="CALCIUM-TRANSPORTING ATPASE"/>
    <property type="match status" value="1"/>
</dbReference>
<dbReference type="Gene3D" id="3.40.50.1000">
    <property type="entry name" value="HAD superfamily/HAD-like"/>
    <property type="match status" value="1"/>
</dbReference>
<keyword evidence="2" id="KW-1185">Reference proteome</keyword>
<dbReference type="AlphaFoldDB" id="A0A7J6WNV0"/>
<organism evidence="1 2">
    <name type="scientific">Thalictrum thalictroides</name>
    <name type="common">Rue-anemone</name>
    <name type="synonym">Anemone thalictroides</name>
    <dbReference type="NCBI Taxonomy" id="46969"/>
    <lineage>
        <taxon>Eukaryota</taxon>
        <taxon>Viridiplantae</taxon>
        <taxon>Streptophyta</taxon>
        <taxon>Embryophyta</taxon>
        <taxon>Tracheophyta</taxon>
        <taxon>Spermatophyta</taxon>
        <taxon>Magnoliopsida</taxon>
        <taxon>Ranunculales</taxon>
        <taxon>Ranunculaceae</taxon>
        <taxon>Thalictroideae</taxon>
        <taxon>Thalictrum</taxon>
    </lineage>
</organism>
<evidence type="ECO:0000313" key="2">
    <source>
        <dbReference type="Proteomes" id="UP000554482"/>
    </source>
</evidence>
<evidence type="ECO:0000313" key="1">
    <source>
        <dbReference type="EMBL" id="KAF5198135.1"/>
    </source>
</evidence>
<dbReference type="InterPro" id="IPR023299">
    <property type="entry name" value="ATPase_P-typ_cyto_dom_N"/>
</dbReference>
<reference evidence="1 2" key="1">
    <citation type="submission" date="2020-06" db="EMBL/GenBank/DDBJ databases">
        <title>Transcriptomic and genomic resources for Thalictrum thalictroides and T. hernandezii: Facilitating candidate gene discovery in an emerging model plant lineage.</title>
        <authorList>
            <person name="Arias T."/>
            <person name="Riano-Pachon D.M."/>
            <person name="Di Stilio V.S."/>
        </authorList>
    </citation>
    <scope>NUCLEOTIDE SEQUENCE [LARGE SCALE GENOMIC DNA]</scope>
    <source>
        <strain evidence="2">cv. WT478/WT964</strain>
        <tissue evidence="1">Leaves</tissue>
    </source>
</reference>
<dbReference type="EMBL" id="JABWDY010013685">
    <property type="protein sequence ID" value="KAF5198135.1"/>
    <property type="molecule type" value="Genomic_DNA"/>
</dbReference>
<dbReference type="SUPFAM" id="SSF81660">
    <property type="entry name" value="Metal cation-transporting ATPase, ATP-binding domain N"/>
    <property type="match status" value="1"/>
</dbReference>
<dbReference type="Proteomes" id="UP000554482">
    <property type="component" value="Unassembled WGS sequence"/>
</dbReference>
<dbReference type="InterPro" id="IPR023214">
    <property type="entry name" value="HAD_sf"/>
</dbReference>
<dbReference type="Gene3D" id="3.40.1110.10">
    <property type="entry name" value="Calcium-transporting ATPase, cytoplasmic domain N"/>
    <property type="match status" value="2"/>
</dbReference>
<feature type="non-terminal residue" evidence="1">
    <location>
        <position position="164"/>
    </location>
</feature>
<accession>A0A7J6WNV0</accession>
<dbReference type="OrthoDB" id="2929958at2759"/>